<accession>W1XD90</accession>
<comment type="caution">
    <text evidence="1">The sequence shown here is derived from an EMBL/GenBank/DDBJ whole genome shotgun (WGS) entry which is preliminary data.</text>
</comment>
<dbReference type="SUPFAM" id="SSF56935">
    <property type="entry name" value="Porins"/>
    <property type="match status" value="1"/>
</dbReference>
<organism evidence="1">
    <name type="scientific">human gut metagenome</name>
    <dbReference type="NCBI Taxonomy" id="408170"/>
    <lineage>
        <taxon>unclassified sequences</taxon>
        <taxon>metagenomes</taxon>
        <taxon>organismal metagenomes</taxon>
    </lineage>
</organism>
<dbReference type="AlphaFoldDB" id="W1XD90"/>
<dbReference type="InterPro" id="IPR037066">
    <property type="entry name" value="Plug_dom_sf"/>
</dbReference>
<dbReference type="EMBL" id="AZMM01016753">
    <property type="protein sequence ID" value="ETJ28297.1"/>
    <property type="molecule type" value="Genomic_DNA"/>
</dbReference>
<gene>
    <name evidence="1" type="ORF">Q604_UNBC16753G0001</name>
</gene>
<proteinExistence type="predicted"/>
<evidence type="ECO:0000313" key="1">
    <source>
        <dbReference type="EMBL" id="ETJ28297.1"/>
    </source>
</evidence>
<keyword evidence="1" id="KW-0675">Receptor</keyword>
<reference evidence="1" key="1">
    <citation type="submission" date="2013-12" db="EMBL/GenBank/DDBJ databases">
        <title>A Varibaculum cambriense genome reconstructed from a premature infant gut community with otherwise low bacterial novelty that shifts toward anaerobic metabolism during the third week of life.</title>
        <authorList>
            <person name="Brown C.T."/>
            <person name="Sharon I."/>
            <person name="Thomas B.C."/>
            <person name="Castelle C.J."/>
            <person name="Morowitz M.J."/>
            <person name="Banfield J.F."/>
        </authorList>
    </citation>
    <scope>NUCLEOTIDE SEQUENCE</scope>
</reference>
<feature type="non-terminal residue" evidence="1">
    <location>
        <position position="1"/>
    </location>
</feature>
<protein>
    <submittedName>
        <fullName evidence="1">TonB-dependent receptor plug protein</fullName>
    </submittedName>
</protein>
<dbReference type="Gene3D" id="2.170.130.10">
    <property type="entry name" value="TonB-dependent receptor, plug domain"/>
    <property type="match status" value="1"/>
</dbReference>
<name>W1XD90_9ZZZZ</name>
<sequence>KLCFAKYGSDAVGGVVNIITKKAQKKPSVQFNAEGLRRKSDGDVFPFQNFFIRADSGQMGKLKVGLSGSKRDLMPVLASVKRRASGMAFDYAKHN</sequence>
<dbReference type="PROSITE" id="PS52016">
    <property type="entry name" value="TONB_DEPENDENT_REC_3"/>
    <property type="match status" value="1"/>
</dbReference>
<dbReference type="InterPro" id="IPR039426">
    <property type="entry name" value="TonB-dep_rcpt-like"/>
</dbReference>
<feature type="non-terminal residue" evidence="1">
    <location>
        <position position="95"/>
    </location>
</feature>